<organism evidence="2">
    <name type="scientific">uncultured Nocardioidaceae bacterium</name>
    <dbReference type="NCBI Taxonomy" id="253824"/>
    <lineage>
        <taxon>Bacteria</taxon>
        <taxon>Bacillati</taxon>
        <taxon>Actinomycetota</taxon>
        <taxon>Actinomycetes</taxon>
        <taxon>Propionibacteriales</taxon>
        <taxon>Nocardioidaceae</taxon>
        <taxon>environmental samples</taxon>
    </lineage>
</organism>
<accession>A0A6J4MBF2</accession>
<feature type="region of interest" description="Disordered" evidence="1">
    <location>
        <begin position="1"/>
        <end position="122"/>
    </location>
</feature>
<proteinExistence type="predicted"/>
<feature type="compositionally biased region" description="Polar residues" evidence="1">
    <location>
        <begin position="12"/>
        <end position="28"/>
    </location>
</feature>
<evidence type="ECO:0000256" key="1">
    <source>
        <dbReference type="SAM" id="MobiDB-lite"/>
    </source>
</evidence>
<dbReference type="EMBL" id="CADCUI010000042">
    <property type="protein sequence ID" value="CAA9353281.1"/>
    <property type="molecule type" value="Genomic_DNA"/>
</dbReference>
<evidence type="ECO:0000313" key="2">
    <source>
        <dbReference type="EMBL" id="CAA9353281.1"/>
    </source>
</evidence>
<dbReference type="AlphaFoldDB" id="A0A6J4MBF2"/>
<feature type="compositionally biased region" description="Low complexity" evidence="1">
    <location>
        <begin position="97"/>
        <end position="110"/>
    </location>
</feature>
<gene>
    <name evidence="2" type="ORF">AVDCRST_MAG34-1903</name>
</gene>
<reference evidence="2" key="1">
    <citation type="submission" date="2020-02" db="EMBL/GenBank/DDBJ databases">
        <authorList>
            <person name="Meier V. D."/>
        </authorList>
    </citation>
    <scope>NUCLEOTIDE SEQUENCE</scope>
    <source>
        <strain evidence="2">AVDCRST_MAG34</strain>
    </source>
</reference>
<feature type="non-terminal residue" evidence="2">
    <location>
        <position position="122"/>
    </location>
</feature>
<feature type="compositionally biased region" description="Low complexity" evidence="1">
    <location>
        <begin position="41"/>
        <end position="68"/>
    </location>
</feature>
<feature type="compositionally biased region" description="Basic residues" evidence="1">
    <location>
        <begin position="111"/>
        <end position="122"/>
    </location>
</feature>
<feature type="non-terminal residue" evidence="2">
    <location>
        <position position="1"/>
    </location>
</feature>
<name>A0A6J4MBF2_9ACTN</name>
<sequence length="122" mass="13027">WCRSSARAARSQVPSSPLTSPGRATSPPTARCCGRWRCRPRTGPSRSTSATSATAVPSPPSSSTTRHPGGARRCPRTRTSAAVRSRCASPPTSWAWRSSGRCGARSSRSTASRRRRRSSRSA</sequence>
<protein>
    <submittedName>
        <fullName evidence="2">Uncharacterized protein</fullName>
    </submittedName>
</protein>